<evidence type="ECO:0000313" key="3">
    <source>
        <dbReference type="Proteomes" id="UP000005561"/>
    </source>
</evidence>
<evidence type="ECO:0000313" key="2">
    <source>
        <dbReference type="EMBL" id="EET61393.1"/>
    </source>
</evidence>
<dbReference type="SUPFAM" id="SSF46689">
    <property type="entry name" value="Homeodomain-like"/>
    <property type="match status" value="1"/>
</dbReference>
<dbReference type="RefSeq" id="WP_006861362.1">
    <property type="nucleotide sequence ID" value="NZ_ACCL02000006.1"/>
</dbReference>
<evidence type="ECO:0008006" key="4">
    <source>
        <dbReference type="Google" id="ProtNLM"/>
    </source>
</evidence>
<protein>
    <recommendedName>
        <fullName evidence="4">HTH tetR-type domain-containing protein</fullName>
    </recommendedName>
</protein>
<feature type="transmembrane region" description="Helical" evidence="1">
    <location>
        <begin position="145"/>
        <end position="163"/>
    </location>
</feature>
<dbReference type="OrthoDB" id="9808476at2"/>
<dbReference type="EMBL" id="ACCL02000006">
    <property type="protein sequence ID" value="EET61393.1"/>
    <property type="molecule type" value="Genomic_DNA"/>
</dbReference>
<keyword evidence="3" id="KW-1185">Reference proteome</keyword>
<dbReference type="eggNOG" id="COG1309">
    <property type="taxonomic scope" value="Bacteria"/>
</dbReference>
<dbReference type="STRING" id="168384.SAMN05660368_01518"/>
<name>C6LDF9_9FIRM</name>
<accession>C6LDF9</accession>
<organism evidence="2 3">
    <name type="scientific">Marvinbryantia formatexigens DSM 14469</name>
    <dbReference type="NCBI Taxonomy" id="478749"/>
    <lineage>
        <taxon>Bacteria</taxon>
        <taxon>Bacillati</taxon>
        <taxon>Bacillota</taxon>
        <taxon>Clostridia</taxon>
        <taxon>Lachnospirales</taxon>
        <taxon>Lachnospiraceae</taxon>
        <taxon>Marvinbryantia</taxon>
    </lineage>
</organism>
<dbReference type="Gene3D" id="1.10.357.10">
    <property type="entry name" value="Tetracycline Repressor, domain 2"/>
    <property type="match status" value="1"/>
</dbReference>
<keyword evidence="1" id="KW-0472">Membrane</keyword>
<dbReference type="AlphaFoldDB" id="C6LDF9"/>
<keyword evidence="1" id="KW-1133">Transmembrane helix</keyword>
<dbReference type="InterPro" id="IPR009057">
    <property type="entry name" value="Homeodomain-like_sf"/>
</dbReference>
<keyword evidence="1" id="KW-0812">Transmembrane</keyword>
<comment type="caution">
    <text evidence="2">The sequence shown here is derived from an EMBL/GenBank/DDBJ whole genome shotgun (WGS) entry which is preliminary data.</text>
</comment>
<evidence type="ECO:0000256" key="1">
    <source>
        <dbReference type="SAM" id="Phobius"/>
    </source>
</evidence>
<sequence length="191" mass="21673">MPKQKITKEMVVNAAFEIARSSGMEQVMVKNIADKIGCSVQPIYSYCNNMDGLRQDVIEKVNCFIQEYVTNHIDINDLFRSSGHAYIRLAKEEPHLFKIFILHQRSGISSLDDLYQSETNPGIAQFISEKLHISLAKAKQLHLNMLIYTIGIGTIFSVTMPGISTDEIYTQQEIAYEAFLKQALDCRTSVF</sequence>
<reference evidence="2" key="1">
    <citation type="submission" date="2009-07" db="EMBL/GenBank/DDBJ databases">
        <authorList>
            <person name="Weinstock G."/>
            <person name="Sodergren E."/>
            <person name="Clifton S."/>
            <person name="Fulton L."/>
            <person name="Fulton B."/>
            <person name="Courtney L."/>
            <person name="Fronick C."/>
            <person name="Harrison M."/>
            <person name="Strong C."/>
            <person name="Farmer C."/>
            <person name="Delahaunty K."/>
            <person name="Markovic C."/>
            <person name="Hall O."/>
            <person name="Minx P."/>
            <person name="Tomlinson C."/>
            <person name="Mitreva M."/>
            <person name="Nelson J."/>
            <person name="Hou S."/>
            <person name="Wollam A."/>
            <person name="Pepin K.H."/>
            <person name="Johnson M."/>
            <person name="Bhonagiri V."/>
            <person name="Nash W.E."/>
            <person name="Warren W."/>
            <person name="Chinwalla A."/>
            <person name="Mardis E.R."/>
            <person name="Wilson R.K."/>
        </authorList>
    </citation>
    <scope>NUCLEOTIDE SEQUENCE [LARGE SCALE GENOMIC DNA]</scope>
    <source>
        <strain evidence="2">DSM 14469</strain>
    </source>
</reference>
<dbReference type="Proteomes" id="UP000005561">
    <property type="component" value="Unassembled WGS sequence"/>
</dbReference>
<proteinExistence type="predicted"/>
<gene>
    <name evidence="2" type="ORF">BRYFOR_06568</name>
</gene>